<name>A0A7H0H242_9ACTN</name>
<dbReference type="AlphaFoldDB" id="A0A7H0H242"/>
<dbReference type="Proteomes" id="UP000516117">
    <property type="component" value="Chromosome"/>
</dbReference>
<evidence type="ECO:0000313" key="3">
    <source>
        <dbReference type="Proteomes" id="UP000516117"/>
    </source>
</evidence>
<dbReference type="KEGG" id="tdf:H9L22_09685"/>
<gene>
    <name evidence="2" type="ORF">H9L22_09685</name>
</gene>
<organism evidence="2 3">
    <name type="scientific">Tessaracoccus defluvii</name>
    <dbReference type="NCBI Taxonomy" id="1285901"/>
    <lineage>
        <taxon>Bacteria</taxon>
        <taxon>Bacillati</taxon>
        <taxon>Actinomycetota</taxon>
        <taxon>Actinomycetes</taxon>
        <taxon>Propionibacteriales</taxon>
        <taxon>Propionibacteriaceae</taxon>
        <taxon>Tessaracoccus</taxon>
    </lineage>
</organism>
<protein>
    <submittedName>
        <fullName evidence="2">DUF4262 domain-containing protein</fullName>
    </submittedName>
</protein>
<dbReference type="InterPro" id="IPR025358">
    <property type="entry name" value="DUF4262"/>
</dbReference>
<proteinExistence type="predicted"/>
<keyword evidence="3" id="KW-1185">Reference proteome</keyword>
<reference evidence="2 3" key="1">
    <citation type="submission" date="2020-08" db="EMBL/GenBank/DDBJ databases">
        <title>Genome sequence of Tessaracoccus defluvii JCM 17540T.</title>
        <authorList>
            <person name="Hyun D.-W."/>
            <person name="Bae J.-W."/>
        </authorList>
    </citation>
    <scope>NUCLEOTIDE SEQUENCE [LARGE SCALE GENOMIC DNA]</scope>
    <source>
        <strain evidence="2 3">JCM 17540</strain>
    </source>
</reference>
<feature type="region of interest" description="Disordered" evidence="1">
    <location>
        <begin position="86"/>
        <end position="140"/>
    </location>
</feature>
<dbReference type="RefSeq" id="WP_187719748.1">
    <property type="nucleotide sequence ID" value="NZ_CP060789.1"/>
</dbReference>
<dbReference type="EMBL" id="CP060789">
    <property type="protein sequence ID" value="QNP54608.1"/>
    <property type="molecule type" value="Genomic_DNA"/>
</dbReference>
<evidence type="ECO:0000256" key="1">
    <source>
        <dbReference type="SAM" id="MobiDB-lite"/>
    </source>
</evidence>
<dbReference type="Pfam" id="PF14081">
    <property type="entry name" value="DUF4262"/>
    <property type="match status" value="1"/>
</dbReference>
<sequence length="140" mass="15024">MPSSGAVTAFAYTVGLFGIGHPELIVFGLDAESAYGTLYWFFDEVKRGRVLAPDEIVSPPGSDTRFLVERFPNPGSVVFAANRFHGRSRRSSVPCTSSRGMSLGRSPGRRATGTRQRCSPGRAISSNGWVRGSSGWGRGP</sequence>
<accession>A0A7H0H242</accession>
<evidence type="ECO:0000313" key="2">
    <source>
        <dbReference type="EMBL" id="QNP54608.1"/>
    </source>
</evidence>
<feature type="compositionally biased region" description="Polar residues" evidence="1">
    <location>
        <begin position="91"/>
        <end position="100"/>
    </location>
</feature>